<feature type="compositionally biased region" description="Basic and acidic residues" evidence="2">
    <location>
        <begin position="342"/>
        <end position="364"/>
    </location>
</feature>
<accession>A0ABR0E576</accession>
<evidence type="ECO:0000256" key="2">
    <source>
        <dbReference type="SAM" id="MobiDB-lite"/>
    </source>
</evidence>
<reference evidence="3 4" key="1">
    <citation type="journal article" date="2023" name="G3 (Bethesda)">
        <title>A chromosome-level genome assembly of Zasmidium syzygii isolated from banana leaves.</title>
        <authorList>
            <person name="van Westerhoven A.C."/>
            <person name="Mehrabi R."/>
            <person name="Talebi R."/>
            <person name="Steentjes M.B.F."/>
            <person name="Corcolon B."/>
            <person name="Chong P.A."/>
            <person name="Kema G.H.J."/>
            <person name="Seidl M.F."/>
        </authorList>
    </citation>
    <scope>NUCLEOTIDE SEQUENCE [LARGE SCALE GENOMIC DNA]</scope>
    <source>
        <strain evidence="3 4">P124</strain>
    </source>
</reference>
<feature type="region of interest" description="Disordered" evidence="2">
    <location>
        <begin position="145"/>
        <end position="237"/>
    </location>
</feature>
<feature type="compositionally biased region" description="Basic and acidic residues" evidence="2">
    <location>
        <begin position="307"/>
        <end position="319"/>
    </location>
</feature>
<organism evidence="3 4">
    <name type="scientific">Zasmidium cellare</name>
    <name type="common">Wine cellar mold</name>
    <name type="synonym">Racodium cellare</name>
    <dbReference type="NCBI Taxonomy" id="395010"/>
    <lineage>
        <taxon>Eukaryota</taxon>
        <taxon>Fungi</taxon>
        <taxon>Dikarya</taxon>
        <taxon>Ascomycota</taxon>
        <taxon>Pezizomycotina</taxon>
        <taxon>Dothideomycetes</taxon>
        <taxon>Dothideomycetidae</taxon>
        <taxon>Mycosphaerellales</taxon>
        <taxon>Mycosphaerellaceae</taxon>
        <taxon>Zasmidium</taxon>
    </lineage>
</organism>
<feature type="region of interest" description="Disordered" evidence="2">
    <location>
        <begin position="307"/>
        <end position="393"/>
    </location>
</feature>
<feature type="compositionally biased region" description="Basic residues" evidence="2">
    <location>
        <begin position="145"/>
        <end position="161"/>
    </location>
</feature>
<feature type="region of interest" description="Disordered" evidence="2">
    <location>
        <begin position="439"/>
        <end position="487"/>
    </location>
</feature>
<feature type="compositionally biased region" description="Basic and acidic residues" evidence="2">
    <location>
        <begin position="220"/>
        <end position="237"/>
    </location>
</feature>
<name>A0ABR0E576_ZASCE</name>
<protein>
    <submittedName>
        <fullName evidence="3">Uncharacterized protein</fullName>
    </submittedName>
</protein>
<feature type="compositionally biased region" description="Low complexity" evidence="2">
    <location>
        <begin position="169"/>
        <end position="185"/>
    </location>
</feature>
<keyword evidence="4" id="KW-1185">Reference proteome</keyword>
<evidence type="ECO:0000313" key="3">
    <source>
        <dbReference type="EMBL" id="KAK4496567.1"/>
    </source>
</evidence>
<comment type="caution">
    <text evidence="3">The sequence shown here is derived from an EMBL/GenBank/DDBJ whole genome shotgun (WGS) entry which is preliminary data.</text>
</comment>
<proteinExistence type="predicted"/>
<dbReference type="Proteomes" id="UP001305779">
    <property type="component" value="Unassembled WGS sequence"/>
</dbReference>
<dbReference type="EMBL" id="JAXOVC010000010">
    <property type="protein sequence ID" value="KAK4496567.1"/>
    <property type="molecule type" value="Genomic_DNA"/>
</dbReference>
<gene>
    <name evidence="3" type="ORF">PRZ48_012547</name>
</gene>
<sequence length="793" mass="87931">MAKSVQAAPRTLDEIVRSLNIGQRTVALKAFLTKIDLNTQRQAPVTFRTIKLQEKYLDELIETNKKKGTILSYKGYKGSQAPKEYTGKVLRQHLHTLRDVMLEINPSSESENAESTEAEGKKNRFVEELFERGSDLLPAEFLQKIRYRKKQKPPSKSKGSKCKTEDDSSQAPDTDDPTPSTSDQTIAQEGGATTGAVPEATAHQDLITNIGDTLGKRKRHEDSGGDEVAEHPEAKKAKDVSGLYDIDDDLHASQAIGVVVPVTTSENVKLGFRASEHSIGINGSATMAEASSLPAEEVLRNRAGPKKDAIAKAADHSQHTGEQPSTSVKKKSIKLNGPKRPVRLETNFHSEPKELHPHSLEPPKEGTVLEQAPQISGKPRSKSSDSREEPPMISLDEYNKVETELDQWKAQYRELKRQYDEVSSSNRELGAHMEICKSTSRSAEASRKAVAMNKNPRNEPSWTEQESDPQKRLQDYGLPPLRPDPGSLDGKTFEWPRPRGDIHDISQHLVACHQDLNTWMKSVHNNITNVAAYCMKHSNASDGDVLRVVDRPGPGLEQIYKTFFGSKSGKPWTVEARSLLKGSMTEDEFLAGLIGAAVHESVFMRELPWSTADEWLDILKPIAPYWNEAMKACGTKIELDDVVWHGLHKQIINRRFQIRVVMPEAYELAKHLAMVLEPQLELAGITSSATQSSGLFEQTESSRLTEVFMSALTVKGLLKVMPVDCVLKWCSVGMPFDDNDMELQSGSTAYDPGAVPFVSRAITPTLKYRSNAGNASSEWMKVLARGILLKSEG</sequence>
<evidence type="ECO:0000256" key="1">
    <source>
        <dbReference type="SAM" id="Coils"/>
    </source>
</evidence>
<feature type="coiled-coil region" evidence="1">
    <location>
        <begin position="398"/>
        <end position="425"/>
    </location>
</feature>
<evidence type="ECO:0000313" key="4">
    <source>
        <dbReference type="Proteomes" id="UP001305779"/>
    </source>
</evidence>
<keyword evidence="1" id="KW-0175">Coiled coil</keyword>